<dbReference type="InterPro" id="IPR039426">
    <property type="entry name" value="TonB-dep_rcpt-like"/>
</dbReference>
<feature type="short sequence motif" description="TonB C-terminal box" evidence="10">
    <location>
        <begin position="880"/>
        <end position="897"/>
    </location>
</feature>
<evidence type="ECO:0000256" key="4">
    <source>
        <dbReference type="ARBA" id="ARBA00022692"/>
    </source>
</evidence>
<comment type="subcellular location">
    <subcellularLocation>
        <location evidence="1 9">Cell outer membrane</location>
        <topology evidence="1 9">Multi-pass membrane protein</topology>
    </subcellularLocation>
</comment>
<evidence type="ECO:0000313" key="14">
    <source>
        <dbReference type="Proteomes" id="UP000628854"/>
    </source>
</evidence>
<gene>
    <name evidence="13" type="ORF">GCM10011503_15280</name>
</gene>
<dbReference type="Gene3D" id="2.40.170.20">
    <property type="entry name" value="TonB-dependent receptor, beta-barrel domain"/>
    <property type="match status" value="1"/>
</dbReference>
<evidence type="ECO:0000256" key="8">
    <source>
        <dbReference type="ARBA" id="ARBA00023237"/>
    </source>
</evidence>
<evidence type="ECO:0000256" key="2">
    <source>
        <dbReference type="ARBA" id="ARBA00022448"/>
    </source>
</evidence>
<organism evidence="13 14">
    <name type="scientific">Henriciella pelagia</name>
    <dbReference type="NCBI Taxonomy" id="1977912"/>
    <lineage>
        <taxon>Bacteria</taxon>
        <taxon>Pseudomonadati</taxon>
        <taxon>Pseudomonadota</taxon>
        <taxon>Alphaproteobacteria</taxon>
        <taxon>Hyphomonadales</taxon>
        <taxon>Hyphomonadaceae</taxon>
        <taxon>Henriciella</taxon>
    </lineage>
</organism>
<evidence type="ECO:0000313" key="13">
    <source>
        <dbReference type="EMBL" id="GGB67431.1"/>
    </source>
</evidence>
<evidence type="ECO:0000259" key="12">
    <source>
        <dbReference type="Pfam" id="PF07715"/>
    </source>
</evidence>
<dbReference type="InterPro" id="IPR010917">
    <property type="entry name" value="TonB_rcpt_CS"/>
</dbReference>
<reference evidence="14" key="1">
    <citation type="journal article" date="2019" name="Int. J. Syst. Evol. Microbiol.">
        <title>The Global Catalogue of Microorganisms (GCM) 10K type strain sequencing project: providing services to taxonomists for standard genome sequencing and annotation.</title>
        <authorList>
            <consortium name="The Broad Institute Genomics Platform"/>
            <consortium name="The Broad Institute Genome Sequencing Center for Infectious Disease"/>
            <person name="Wu L."/>
            <person name="Ma J."/>
        </authorList>
    </citation>
    <scope>NUCLEOTIDE SEQUENCE [LARGE SCALE GENOMIC DNA]</scope>
    <source>
        <strain evidence="14">CGMCC 1.15928</strain>
    </source>
</reference>
<evidence type="ECO:0000256" key="7">
    <source>
        <dbReference type="ARBA" id="ARBA00023136"/>
    </source>
</evidence>
<comment type="caution">
    <text evidence="13">The sequence shown here is derived from an EMBL/GenBank/DDBJ whole genome shotgun (WGS) entry which is preliminary data.</text>
</comment>
<dbReference type="PROSITE" id="PS52016">
    <property type="entry name" value="TONB_DEPENDENT_REC_3"/>
    <property type="match status" value="1"/>
</dbReference>
<evidence type="ECO:0000256" key="1">
    <source>
        <dbReference type="ARBA" id="ARBA00004571"/>
    </source>
</evidence>
<evidence type="ECO:0000256" key="11">
    <source>
        <dbReference type="SAM" id="SignalP"/>
    </source>
</evidence>
<comment type="similarity">
    <text evidence="9">Belongs to the TonB-dependent receptor family.</text>
</comment>
<dbReference type="Gene3D" id="2.170.130.10">
    <property type="entry name" value="TonB-dependent receptor, plug domain"/>
    <property type="match status" value="1"/>
</dbReference>
<protein>
    <recommendedName>
        <fullName evidence="12">TonB-dependent receptor plug domain-containing protein</fullName>
    </recommendedName>
</protein>
<keyword evidence="6" id="KW-0798">TonB box</keyword>
<feature type="domain" description="TonB-dependent receptor plug" evidence="12">
    <location>
        <begin position="69"/>
        <end position="173"/>
    </location>
</feature>
<dbReference type="PANTHER" id="PTHR30069">
    <property type="entry name" value="TONB-DEPENDENT OUTER MEMBRANE RECEPTOR"/>
    <property type="match status" value="1"/>
</dbReference>
<dbReference type="InterPro" id="IPR037066">
    <property type="entry name" value="Plug_dom_sf"/>
</dbReference>
<evidence type="ECO:0000256" key="3">
    <source>
        <dbReference type="ARBA" id="ARBA00022452"/>
    </source>
</evidence>
<keyword evidence="7 9" id="KW-0472">Membrane</keyword>
<evidence type="ECO:0000256" key="5">
    <source>
        <dbReference type="ARBA" id="ARBA00022729"/>
    </source>
</evidence>
<dbReference type="Pfam" id="PF07715">
    <property type="entry name" value="Plug"/>
    <property type="match status" value="1"/>
</dbReference>
<keyword evidence="5 11" id="KW-0732">Signal</keyword>
<keyword evidence="14" id="KW-1185">Reference proteome</keyword>
<dbReference type="PROSITE" id="PS01156">
    <property type="entry name" value="TONB_DEPENDENT_REC_2"/>
    <property type="match status" value="1"/>
</dbReference>
<keyword evidence="2 9" id="KW-0813">Transport</keyword>
<sequence length="897" mass="98129">MEAEVMTVRVKRSLSLGLGLLLSTTAIPAAFAEPETDTNSRRLETIRVEGQQVDTSVSDLAVDFAEFGTQVQIINSEEIETGGFTNFGELASGLIRGANIGYSPDEGEFTIRIDGGTDRDTLLLVDGVPYFDRSSPLEDLWPATAIDPRMIESVEVYRGGNSLYFGSNGGLGVVSVKTKEPDGTLKGQFGVYAGSYKTREIYGNISVPLDAQGKHSFLVYGRSYETDAHELFSKEAYGDNVLALGGRHEFPYSFNSLGAKYLWDIGPDTELRLGASYTTIDFRDSFPQSTVFQPNFTEFPIYNAAFKHRFSDKLKIDLEAHYQDPQLKNNEIDARICQIPRLQDLPEDIQSIAADQGITGFSTASQFEAFAAGIPGLPTGCVTNPNGSAGGAYDDVPNTPEGIARSFWVNGDTESPFYGQPYGTSENPFPIGNPIGYVIQSTASFGDGGPTKGFGTTDQRESGYVDYGFNARATYTFNDRIEVVAGVQNTSYTDNSDDDFGVRDVTLTSTGVYGDLRLTLPVLDGFSGSFAARQDFNDNFDDQSIWKVGLRQDFGYGLYARGSGGTSYSLPKIDEIGAFGEGANINPGLEPQTVNAFNVGAGIDGDIFGGTYNIELGYFETEIENLFTSRAIGAVCLEYANDIASPLFPNLTNDTSAIENNRRNIVAPNAFCGTAANQGLEPGETVAVNALATQDIEGFTIDVAFDFEKWQADFSFTDMESLEPNPVQGAMARLDGTTTDLDFVVPGRAGSAALRQSSERPEWTLSGLVTYKPNDRWVLSLNPRWQGPEWAYAGTSLARLVDENGNRIVDDLNFGDYFVLNGSVQYFLGDDKQHRFLIRGVNLLDEDYFERASGGSTYTRDRAVVRGEIGPNDSAYYRQYGWNGKPRSVWIQYEYTF</sequence>
<evidence type="ECO:0000256" key="6">
    <source>
        <dbReference type="ARBA" id="ARBA00023077"/>
    </source>
</evidence>
<dbReference type="SUPFAM" id="SSF56935">
    <property type="entry name" value="Porins"/>
    <property type="match status" value="1"/>
</dbReference>
<evidence type="ECO:0000256" key="10">
    <source>
        <dbReference type="PROSITE-ProRule" id="PRU10144"/>
    </source>
</evidence>
<feature type="chain" id="PRO_5045904127" description="TonB-dependent receptor plug domain-containing protein" evidence="11">
    <location>
        <begin position="33"/>
        <end position="897"/>
    </location>
</feature>
<keyword evidence="3 9" id="KW-1134">Transmembrane beta strand</keyword>
<name>A0ABQ1JIY0_9PROT</name>
<feature type="signal peptide" evidence="11">
    <location>
        <begin position="1"/>
        <end position="32"/>
    </location>
</feature>
<dbReference type="Proteomes" id="UP000628854">
    <property type="component" value="Unassembled WGS sequence"/>
</dbReference>
<dbReference type="EMBL" id="BMKF01000001">
    <property type="protein sequence ID" value="GGB67431.1"/>
    <property type="molecule type" value="Genomic_DNA"/>
</dbReference>
<evidence type="ECO:0000256" key="9">
    <source>
        <dbReference type="PROSITE-ProRule" id="PRU01360"/>
    </source>
</evidence>
<keyword evidence="8 9" id="KW-0998">Cell outer membrane</keyword>
<proteinExistence type="inferred from homology"/>
<dbReference type="InterPro" id="IPR012910">
    <property type="entry name" value="Plug_dom"/>
</dbReference>
<dbReference type="PANTHER" id="PTHR30069:SF29">
    <property type="entry name" value="HEMOGLOBIN AND HEMOGLOBIN-HAPTOGLOBIN-BINDING PROTEIN 1-RELATED"/>
    <property type="match status" value="1"/>
</dbReference>
<dbReference type="InterPro" id="IPR036942">
    <property type="entry name" value="Beta-barrel_TonB_sf"/>
</dbReference>
<keyword evidence="4 9" id="KW-0812">Transmembrane</keyword>
<accession>A0ABQ1JIY0</accession>